<gene>
    <name evidence="3" type="ORF">NB037_17170</name>
</gene>
<feature type="non-terminal residue" evidence="3">
    <location>
        <position position="214"/>
    </location>
</feature>
<evidence type="ECO:0000313" key="4">
    <source>
        <dbReference type="Proteomes" id="UP001155240"/>
    </source>
</evidence>
<dbReference type="SMART" id="SM01118">
    <property type="entry name" value="CYTH"/>
    <property type="match status" value="1"/>
</dbReference>
<dbReference type="Pfam" id="PF01928">
    <property type="entry name" value="CYTH"/>
    <property type="match status" value="1"/>
</dbReference>
<dbReference type="InterPro" id="IPR023577">
    <property type="entry name" value="CYTH_domain"/>
</dbReference>
<comment type="caution">
    <text evidence="3">The sequence shown here is derived from an EMBL/GenBank/DDBJ whole genome shotgun (WGS) entry which is preliminary data.</text>
</comment>
<sequence>MPSAKKSKKPAATGGRTSHTQTEIERKYDVGADTELPDLVGAGPVASTEREAPVALRAEYFDTSGRALSRGRITLRRRAGGADEGWHVKLPGSAGRTEIHAPLTESSTVPAVIRSAVLGHVGRSRLEPLALLETSRGITRVLAADGRQLAEVADDLVIARDERTGVERRWREWEVELVDAPGDEGEAVLEARAADVAEHRRADDRRKRAGLGER</sequence>
<dbReference type="AlphaFoldDB" id="A0A9X2E266"/>
<feature type="region of interest" description="Disordered" evidence="1">
    <location>
        <begin position="194"/>
        <end position="214"/>
    </location>
</feature>
<dbReference type="Proteomes" id="UP001155240">
    <property type="component" value="Unassembled WGS sequence"/>
</dbReference>
<dbReference type="EMBL" id="JAMRYM010000115">
    <property type="protein sequence ID" value="MCM6764148.1"/>
    <property type="molecule type" value="Genomic_DNA"/>
</dbReference>
<dbReference type="PROSITE" id="PS51707">
    <property type="entry name" value="CYTH"/>
    <property type="match status" value="1"/>
</dbReference>
<dbReference type="InterPro" id="IPR033469">
    <property type="entry name" value="CYTH-like_dom_sf"/>
</dbReference>
<dbReference type="CDD" id="cd07374">
    <property type="entry name" value="CYTH-like_Pase"/>
    <property type="match status" value="1"/>
</dbReference>
<proteinExistence type="predicted"/>
<accession>A0A9X2E266</accession>
<feature type="domain" description="CYTH" evidence="2">
    <location>
        <begin position="21"/>
        <end position="214"/>
    </location>
</feature>
<keyword evidence="4" id="KW-1185">Reference proteome</keyword>
<dbReference type="SUPFAM" id="SSF55154">
    <property type="entry name" value="CYTH-like phosphatases"/>
    <property type="match status" value="1"/>
</dbReference>
<evidence type="ECO:0000313" key="3">
    <source>
        <dbReference type="EMBL" id="MCM6764148.1"/>
    </source>
</evidence>
<protein>
    <submittedName>
        <fullName evidence="3">CYTH domain-containing protein</fullName>
    </submittedName>
</protein>
<organism evidence="3 4">
    <name type="scientific">Rathayibacter rubneri</name>
    <dbReference type="NCBI Taxonomy" id="2950106"/>
    <lineage>
        <taxon>Bacteria</taxon>
        <taxon>Bacillati</taxon>
        <taxon>Actinomycetota</taxon>
        <taxon>Actinomycetes</taxon>
        <taxon>Micrococcales</taxon>
        <taxon>Microbacteriaceae</taxon>
        <taxon>Rathayibacter</taxon>
    </lineage>
</organism>
<dbReference type="Gene3D" id="2.40.320.10">
    <property type="entry name" value="Hypothetical Protein Pfu-838710-001"/>
    <property type="match status" value="1"/>
</dbReference>
<reference evidence="3" key="1">
    <citation type="submission" date="2022-06" db="EMBL/GenBank/DDBJ databases">
        <title>Whole genome shotgun sequencing (WGS) of Rathayibacter sp. ZW T2_19, isolated from stored onions (Allium cepa).</title>
        <authorList>
            <person name="Stoll D.A."/>
            <person name="Huch M."/>
        </authorList>
    </citation>
    <scope>NUCLEOTIDE SEQUENCE</scope>
    <source>
        <strain evidence="3">ZW T2_19</strain>
    </source>
</reference>
<name>A0A9X2E266_9MICO</name>
<evidence type="ECO:0000259" key="2">
    <source>
        <dbReference type="PROSITE" id="PS51707"/>
    </source>
</evidence>
<evidence type="ECO:0000256" key="1">
    <source>
        <dbReference type="SAM" id="MobiDB-lite"/>
    </source>
</evidence>
<feature type="region of interest" description="Disordered" evidence="1">
    <location>
        <begin position="1"/>
        <end position="48"/>
    </location>
</feature>
<dbReference type="RefSeq" id="WP_251947949.1">
    <property type="nucleotide sequence ID" value="NZ_JAMRYM010000115.1"/>
</dbReference>